<organism evidence="1 2">
    <name type="scientific">Taklimakanibacter albus</name>
    <dbReference type="NCBI Taxonomy" id="2800327"/>
    <lineage>
        <taxon>Bacteria</taxon>
        <taxon>Pseudomonadati</taxon>
        <taxon>Pseudomonadota</taxon>
        <taxon>Alphaproteobacteria</taxon>
        <taxon>Hyphomicrobiales</taxon>
        <taxon>Aestuariivirgaceae</taxon>
        <taxon>Taklimakanibacter</taxon>
    </lineage>
</organism>
<protein>
    <submittedName>
        <fullName evidence="1">Enoyl-CoA hydratase/isomerase family protein</fullName>
    </submittedName>
</protein>
<evidence type="ECO:0000313" key="1">
    <source>
        <dbReference type="EMBL" id="MBK1868351.1"/>
    </source>
</evidence>
<reference evidence="1" key="1">
    <citation type="submission" date="2021-01" db="EMBL/GenBank/DDBJ databases">
        <authorList>
            <person name="Sun Q."/>
        </authorList>
    </citation>
    <scope>NUCLEOTIDE SEQUENCE</scope>
    <source>
        <strain evidence="1">YIM B02566</strain>
    </source>
</reference>
<proteinExistence type="predicted"/>
<evidence type="ECO:0000313" key="2">
    <source>
        <dbReference type="Proteomes" id="UP000616151"/>
    </source>
</evidence>
<sequence length="345" mass="37306">MTADIIARVDGAAGRITLNRPRALNALNHPMVRAITAALTEWRDDDRVKHVVIDGEGERAFCAGGDIRAVYEMIPTAPDAARQFWREEYQLNAMIARYPKPYVAIMDGFCLGGGVGLSGHGSHRIVTERSVVGMPETAIGFTPDVGGSLLLARAPGHAGEYMAATAYRMTAADAIYAGFADTLISGADRVGLTAQLCEGRAADEALAAAAIYSGLSDLAARQARIDRAFGAATVQEAVRRLEEMAEPWEQEALKKVAVHSPTALAAAHVSVRQARNFTTIEQALDHEYRYAYRAVDLHDFREGVRALIVDKDGKPDWRPPRLADISMHDIEALFAPIGDNELGLA</sequence>
<name>A0ACC5R6R7_9HYPH</name>
<keyword evidence="2" id="KW-1185">Reference proteome</keyword>
<dbReference type="Proteomes" id="UP000616151">
    <property type="component" value="Unassembled WGS sequence"/>
</dbReference>
<comment type="caution">
    <text evidence="1">The sequence shown here is derived from an EMBL/GenBank/DDBJ whole genome shotgun (WGS) entry which is preliminary data.</text>
</comment>
<dbReference type="EMBL" id="JAENHL010000007">
    <property type="protein sequence ID" value="MBK1868351.1"/>
    <property type="molecule type" value="Genomic_DNA"/>
</dbReference>
<accession>A0ACC5R6R7</accession>
<gene>
    <name evidence="1" type="ORF">JHL16_18505</name>
</gene>